<dbReference type="EMBL" id="BJYU01000057">
    <property type="protein sequence ID" value="GEO16183.1"/>
    <property type="molecule type" value="Genomic_DNA"/>
</dbReference>
<proteinExistence type="predicted"/>
<accession>A0A512BW56</accession>
<dbReference type="Gene3D" id="1.10.640.10">
    <property type="entry name" value="Haem peroxidase domain superfamily, animal type"/>
    <property type="match status" value="1"/>
</dbReference>
<sequence length="75" mass="8073">MAMQLIRSDLELILAQILATETHAPLPNPSLPFGLRTVDGTSNNVDHSAYGAADQAFPRMTGPVFRQADLGTSYT</sequence>
<comment type="caution">
    <text evidence="1">The sequence shown here is derived from an EMBL/GenBank/DDBJ whole genome shotgun (WGS) entry which is preliminary data.</text>
</comment>
<dbReference type="GO" id="GO:0006979">
    <property type="term" value="P:response to oxidative stress"/>
    <property type="evidence" value="ECO:0007669"/>
    <property type="project" value="InterPro"/>
</dbReference>
<dbReference type="InterPro" id="IPR010255">
    <property type="entry name" value="Haem_peroxidase_sf"/>
</dbReference>
<dbReference type="InterPro" id="IPR019791">
    <property type="entry name" value="Haem_peroxidase_animal"/>
</dbReference>
<evidence type="ECO:0000313" key="2">
    <source>
        <dbReference type="Proteomes" id="UP000321085"/>
    </source>
</evidence>
<name>A0A512BW56_9HYPH</name>
<dbReference type="GO" id="GO:0020037">
    <property type="term" value="F:heme binding"/>
    <property type="evidence" value="ECO:0007669"/>
    <property type="project" value="InterPro"/>
</dbReference>
<dbReference type="InterPro" id="IPR037120">
    <property type="entry name" value="Haem_peroxidase_sf_animal"/>
</dbReference>
<dbReference type="AlphaFoldDB" id="A0A512BW56"/>
<dbReference type="SUPFAM" id="SSF48113">
    <property type="entry name" value="Heme-dependent peroxidases"/>
    <property type="match status" value="1"/>
</dbReference>
<dbReference type="Proteomes" id="UP000321085">
    <property type="component" value="Unassembled WGS sequence"/>
</dbReference>
<dbReference type="GO" id="GO:0004601">
    <property type="term" value="F:peroxidase activity"/>
    <property type="evidence" value="ECO:0007669"/>
    <property type="project" value="InterPro"/>
</dbReference>
<keyword evidence="2" id="KW-1185">Reference proteome</keyword>
<evidence type="ECO:0000313" key="1">
    <source>
        <dbReference type="EMBL" id="GEO16183.1"/>
    </source>
</evidence>
<protein>
    <submittedName>
        <fullName evidence="1">Uncharacterized protein</fullName>
    </submittedName>
</protein>
<dbReference type="PROSITE" id="PS50292">
    <property type="entry name" value="PEROXIDASE_3"/>
    <property type="match status" value="1"/>
</dbReference>
<gene>
    <name evidence="1" type="ORF">MAE02_38790</name>
</gene>
<organism evidence="1 2">
    <name type="scientific">Microvirga aerophila</name>
    <dbReference type="NCBI Taxonomy" id="670291"/>
    <lineage>
        <taxon>Bacteria</taxon>
        <taxon>Pseudomonadati</taxon>
        <taxon>Pseudomonadota</taxon>
        <taxon>Alphaproteobacteria</taxon>
        <taxon>Hyphomicrobiales</taxon>
        <taxon>Methylobacteriaceae</taxon>
        <taxon>Microvirga</taxon>
    </lineage>
</organism>
<reference evidence="1 2" key="1">
    <citation type="submission" date="2019-07" db="EMBL/GenBank/DDBJ databases">
        <title>Whole genome shotgun sequence of Microvirga aerophila NBRC 106136.</title>
        <authorList>
            <person name="Hosoyama A."/>
            <person name="Uohara A."/>
            <person name="Ohji S."/>
            <person name="Ichikawa N."/>
        </authorList>
    </citation>
    <scope>NUCLEOTIDE SEQUENCE [LARGE SCALE GENOMIC DNA]</scope>
    <source>
        <strain evidence="1 2">NBRC 106136</strain>
    </source>
</reference>